<feature type="transmembrane region" description="Helical" evidence="2">
    <location>
        <begin position="974"/>
        <end position="995"/>
    </location>
</feature>
<feature type="transmembrane region" description="Helical" evidence="2">
    <location>
        <begin position="345"/>
        <end position="367"/>
    </location>
</feature>
<accession>A0A2P6VQ60</accession>
<proteinExistence type="predicted"/>
<keyword evidence="4" id="KW-1185">Reference proteome</keyword>
<evidence type="ECO:0000313" key="3">
    <source>
        <dbReference type="EMBL" id="PSC76219.1"/>
    </source>
</evidence>
<dbReference type="Proteomes" id="UP000239649">
    <property type="component" value="Unassembled WGS sequence"/>
</dbReference>
<keyword evidence="2" id="KW-0472">Membrane</keyword>
<feature type="transmembrane region" description="Helical" evidence="2">
    <location>
        <begin position="319"/>
        <end position="339"/>
    </location>
</feature>
<feature type="transmembrane region" description="Helical" evidence="2">
    <location>
        <begin position="942"/>
        <end position="962"/>
    </location>
</feature>
<feature type="region of interest" description="Disordered" evidence="1">
    <location>
        <begin position="220"/>
        <end position="273"/>
    </location>
</feature>
<dbReference type="AlphaFoldDB" id="A0A2P6VQ60"/>
<evidence type="ECO:0000256" key="2">
    <source>
        <dbReference type="SAM" id="Phobius"/>
    </source>
</evidence>
<name>A0A2P6VQ60_9CHLO</name>
<reference evidence="3 4" key="1">
    <citation type="journal article" date="2018" name="Plant J.">
        <title>Genome sequences of Chlorella sorokiniana UTEX 1602 and Micractinium conductrix SAG 241.80: implications to maltose excretion by a green alga.</title>
        <authorList>
            <person name="Arriola M.B."/>
            <person name="Velmurugan N."/>
            <person name="Zhang Y."/>
            <person name="Plunkett M.H."/>
            <person name="Hondzo H."/>
            <person name="Barney B.M."/>
        </authorList>
    </citation>
    <scope>NUCLEOTIDE SEQUENCE [LARGE SCALE GENOMIC DNA]</scope>
    <source>
        <strain evidence="3 4">SAG 241.80</strain>
    </source>
</reference>
<gene>
    <name evidence="3" type="ORF">C2E20_0785</name>
</gene>
<keyword evidence="2" id="KW-1133">Transmembrane helix</keyword>
<feature type="region of interest" description="Disordered" evidence="1">
    <location>
        <begin position="750"/>
        <end position="804"/>
    </location>
</feature>
<feature type="transmembrane region" description="Helical" evidence="2">
    <location>
        <begin position="912"/>
        <end position="930"/>
    </location>
</feature>
<organism evidence="3 4">
    <name type="scientific">Micractinium conductrix</name>
    <dbReference type="NCBI Taxonomy" id="554055"/>
    <lineage>
        <taxon>Eukaryota</taxon>
        <taxon>Viridiplantae</taxon>
        <taxon>Chlorophyta</taxon>
        <taxon>core chlorophytes</taxon>
        <taxon>Trebouxiophyceae</taxon>
        <taxon>Chlorellales</taxon>
        <taxon>Chlorellaceae</taxon>
        <taxon>Chlorella clade</taxon>
        <taxon>Micractinium</taxon>
    </lineage>
</organism>
<protein>
    <submittedName>
        <fullName evidence="3">Uncharacterized protein</fullName>
    </submittedName>
</protein>
<evidence type="ECO:0000313" key="4">
    <source>
        <dbReference type="Proteomes" id="UP000239649"/>
    </source>
</evidence>
<feature type="transmembrane region" description="Helical" evidence="2">
    <location>
        <begin position="412"/>
        <end position="429"/>
    </location>
</feature>
<sequence length="1076" mass="112099">MEAASPVFHGALQKLELLAEGLALDWSLSQASEGCAATLARLLPGLAWASIAVSNPAHHGGLVASGNLAAAGPTTLHLHDPLYSAAGRALAHGKPLQLSLADSSAAAVVAAWTDVQVMAAHAPAVSHLLCVPFGCSNASAAGSTGHSHPHGSGSGALLLGFPSPPALEPPRKAMLAALAACLPAPMARLSADTLCFVNFACGSQQQCGCCCGADEDDDEEVEEEQEEQEEQERGKGSLETRAAAAASTAAGAAGAPPLPHGERSSPPSPAGLSPRISKSLLTEVAGGGEAALAQHPLTLAFRSEQAEAEYGRWMAARHITGDALASVLLLTSLCVVAFVEPYRLVLRAPGALATMLCLLLPLLYARFLGRRQSLLWREALVAGFRLYSIVFVTMVCRHTYEARLHADRLSHWVMLWGVTGADSLTLMLLRFRTHLALHLLLHLVSFAVAVTSMPGMRGCFPCLAVRSCLEGSAVAAGARDGGGGLVLRPAACGVSLCLWRRRTTLAPQAWRHLTAASYCVQRGHISVQTPGDQAMMAPPAGSQKLQLLADALALQFAQSEASVACASALSRLLPGLQYLGIAVSNPAQSGGIVESANCAVEGPTTLHLHDPLFSAAGRALAHGKPLQLSLADGSAAAVVAAWTDVQVMAVHAPAVSHLLCVPFGCSNASAAGSTGHSHPHGSGSGALLLGFPSPPALEPPRKAMLAALAACMPAPMARLSADTLSFVNFACGSQQQCSCCCGVDEEEEEDDGVPSSPCREDDHSAGGRNNGAGPSQALRVPGALAAGGGGAPGSSTRWWEEESEEGGKLSLKARAAAAGSAAAAASLPRASPAAPALRFSKALLAAAAGGGEEFTAQSSLTLAFRSSLMEGEFARWVSQYHVKVDLLFSLLLVVALATMSFIHPYRLVDAGPASLLLGAGMAAPLLGLWLARSRYVAWRERLAIALRLYTVAFINLVSMASYQHHLPRHCLQHWITFWMLTGSESLAVTALGFPIRLQLHLPLQFLSMALSSWNIPRMCHELQCYPGANAGTCFKSSAAMAALCGYILPTVALRFLEQRSRALFSSRLRANAVHLN</sequence>
<feature type="transmembrane region" description="Helical" evidence="2">
    <location>
        <begin position="379"/>
        <end position="400"/>
    </location>
</feature>
<dbReference type="EMBL" id="LHPF02000001">
    <property type="protein sequence ID" value="PSC76219.1"/>
    <property type="molecule type" value="Genomic_DNA"/>
</dbReference>
<feature type="compositionally biased region" description="Low complexity" evidence="1">
    <location>
        <begin position="242"/>
        <end position="255"/>
    </location>
</feature>
<dbReference type="OrthoDB" id="513561at2759"/>
<evidence type="ECO:0000256" key="1">
    <source>
        <dbReference type="SAM" id="MobiDB-lite"/>
    </source>
</evidence>
<keyword evidence="2" id="KW-0812">Transmembrane</keyword>
<feature type="compositionally biased region" description="Acidic residues" evidence="1">
    <location>
        <begin position="220"/>
        <end position="230"/>
    </location>
</feature>
<comment type="caution">
    <text evidence="3">The sequence shown here is derived from an EMBL/GenBank/DDBJ whole genome shotgun (WGS) entry which is preliminary data.</text>
</comment>